<dbReference type="EMBL" id="VSSQ01033372">
    <property type="protein sequence ID" value="MPM84945.1"/>
    <property type="molecule type" value="Genomic_DNA"/>
</dbReference>
<gene>
    <name evidence="3" type="ORF">SDC9_132021</name>
</gene>
<evidence type="ECO:0000256" key="1">
    <source>
        <dbReference type="ARBA" id="ARBA00008779"/>
    </source>
</evidence>
<dbReference type="Pfam" id="PF00884">
    <property type="entry name" value="Sulfatase"/>
    <property type="match status" value="1"/>
</dbReference>
<dbReference type="InterPro" id="IPR000917">
    <property type="entry name" value="Sulfatase_N"/>
</dbReference>
<name>A0A645D6V2_9ZZZZ</name>
<comment type="similarity">
    <text evidence="1">Belongs to the sulfatase family.</text>
</comment>
<dbReference type="PANTHER" id="PTHR42693">
    <property type="entry name" value="ARYLSULFATASE FAMILY MEMBER"/>
    <property type="match status" value="1"/>
</dbReference>
<dbReference type="InterPro" id="IPR017850">
    <property type="entry name" value="Alkaline_phosphatase_core_sf"/>
</dbReference>
<evidence type="ECO:0000259" key="2">
    <source>
        <dbReference type="Pfam" id="PF00884"/>
    </source>
</evidence>
<comment type="caution">
    <text evidence="3">The sequence shown here is derived from an EMBL/GenBank/DDBJ whole genome shotgun (WGS) entry which is preliminary data.</text>
</comment>
<dbReference type="PANTHER" id="PTHR42693:SF33">
    <property type="entry name" value="ARYLSULFATASE"/>
    <property type="match status" value="1"/>
</dbReference>
<sequence length="303" mass="34100">MLHEGTIFIRPENKMLQELISPKFQTAFVVNTTAYSSVGRGFSTCIMDNSLSDDQVVEQAIGLLKNQDIRFMRVHLQTPGVKGVTIAMNSEDKPYARNIWGKDSPYVSAIENADKLLGQFVDFLRKSGKWESTVLIVTSDHGQSNVGWHPMMDEDSWSTPLVFAGNGIARGRKLSYFEHTDLAPTIAWLLGVKAPNNDGGAGKPVKEIMSDCDIADYHPQEYIKTINEQIRSYNLLNARMVLASEKDNYLANILSSLVNENLTPEPFYHQDRITDWYKAGSTQHLIEANQKILDKMQSVLNTR</sequence>
<dbReference type="SUPFAM" id="SSF53649">
    <property type="entry name" value="Alkaline phosphatase-like"/>
    <property type="match status" value="1"/>
</dbReference>
<reference evidence="3" key="1">
    <citation type="submission" date="2019-08" db="EMBL/GenBank/DDBJ databases">
        <authorList>
            <person name="Kucharzyk K."/>
            <person name="Murdoch R.W."/>
            <person name="Higgins S."/>
            <person name="Loffler F."/>
        </authorList>
    </citation>
    <scope>NUCLEOTIDE SEQUENCE</scope>
</reference>
<proteinExistence type="inferred from homology"/>
<feature type="domain" description="Sulfatase N-terminal" evidence="2">
    <location>
        <begin position="101"/>
        <end position="192"/>
    </location>
</feature>
<organism evidence="3">
    <name type="scientific">bioreactor metagenome</name>
    <dbReference type="NCBI Taxonomy" id="1076179"/>
    <lineage>
        <taxon>unclassified sequences</taxon>
        <taxon>metagenomes</taxon>
        <taxon>ecological metagenomes</taxon>
    </lineage>
</organism>
<dbReference type="GO" id="GO:0004065">
    <property type="term" value="F:arylsulfatase activity"/>
    <property type="evidence" value="ECO:0007669"/>
    <property type="project" value="TreeGrafter"/>
</dbReference>
<dbReference type="InterPro" id="IPR050738">
    <property type="entry name" value="Sulfatase"/>
</dbReference>
<evidence type="ECO:0000313" key="3">
    <source>
        <dbReference type="EMBL" id="MPM84945.1"/>
    </source>
</evidence>
<accession>A0A645D6V2</accession>
<dbReference type="Gene3D" id="3.40.720.10">
    <property type="entry name" value="Alkaline Phosphatase, subunit A"/>
    <property type="match status" value="1"/>
</dbReference>
<dbReference type="AlphaFoldDB" id="A0A645D6V2"/>
<protein>
    <recommendedName>
        <fullName evidence="2">Sulfatase N-terminal domain-containing protein</fullName>
    </recommendedName>
</protein>